<gene>
    <name evidence="3" type="ORF">Smic_49860</name>
</gene>
<protein>
    <submittedName>
        <fullName evidence="3">Putative 3-demethylubiquinone-9 3-methyltransferase</fullName>
    </submittedName>
</protein>
<dbReference type="PANTHER" id="PTHR33990:SF2">
    <property type="entry name" value="PHNB-LIKE DOMAIN-CONTAINING PROTEIN"/>
    <property type="match status" value="1"/>
</dbReference>
<dbReference type="PANTHER" id="PTHR33990">
    <property type="entry name" value="PROTEIN YJDN-RELATED"/>
    <property type="match status" value="1"/>
</dbReference>
<keyword evidence="3" id="KW-0808">Transferase</keyword>
<evidence type="ECO:0000313" key="3">
    <source>
        <dbReference type="EMBL" id="GFN06430.1"/>
    </source>
</evidence>
<dbReference type="InterPro" id="IPR028973">
    <property type="entry name" value="PhnB-like"/>
</dbReference>
<dbReference type="Proteomes" id="UP000498740">
    <property type="component" value="Unassembled WGS sequence"/>
</dbReference>
<keyword evidence="3" id="KW-0830">Ubiquinone</keyword>
<name>A0A7J0CV65_STRMI</name>
<dbReference type="Gene3D" id="3.10.180.10">
    <property type="entry name" value="2,3-Dihydroxybiphenyl 1,2-Dioxygenase, domain 1"/>
    <property type="match status" value="1"/>
</dbReference>
<proteinExistence type="predicted"/>
<evidence type="ECO:0000313" key="4">
    <source>
        <dbReference type="Proteomes" id="UP000498740"/>
    </source>
</evidence>
<comment type="caution">
    <text evidence="3">The sequence shown here is derived from an EMBL/GenBank/DDBJ whole genome shotgun (WGS) entry which is preliminary data.</text>
</comment>
<dbReference type="CDD" id="cd06588">
    <property type="entry name" value="PhnB_like"/>
    <property type="match status" value="1"/>
</dbReference>
<dbReference type="SUPFAM" id="SSF54593">
    <property type="entry name" value="Glyoxalase/Bleomycin resistance protein/Dihydroxybiphenyl dioxygenase"/>
    <property type="match status" value="1"/>
</dbReference>
<evidence type="ECO:0000259" key="2">
    <source>
        <dbReference type="Pfam" id="PF06983"/>
    </source>
</evidence>
<feature type="domain" description="PhnB-like" evidence="2">
    <location>
        <begin position="44"/>
        <end position="159"/>
    </location>
</feature>
<dbReference type="EMBL" id="BLWD01000001">
    <property type="protein sequence ID" value="GFN06430.1"/>
    <property type="molecule type" value="Genomic_DNA"/>
</dbReference>
<organism evidence="3 4">
    <name type="scientific">Streptomyces microflavus</name>
    <name type="common">Streptomyces lipmanii</name>
    <dbReference type="NCBI Taxonomy" id="1919"/>
    <lineage>
        <taxon>Bacteria</taxon>
        <taxon>Bacillati</taxon>
        <taxon>Actinomycetota</taxon>
        <taxon>Actinomycetes</taxon>
        <taxon>Kitasatosporales</taxon>
        <taxon>Streptomycetaceae</taxon>
        <taxon>Streptomyces</taxon>
    </lineage>
</organism>
<dbReference type="GO" id="GO:0008168">
    <property type="term" value="F:methyltransferase activity"/>
    <property type="evidence" value="ECO:0007669"/>
    <property type="project" value="UniProtKB-KW"/>
</dbReference>
<reference evidence="3 4" key="1">
    <citation type="submission" date="2020-05" db="EMBL/GenBank/DDBJ databases">
        <title>Whole genome shotgun sequence of Streptomyces microflavus NBRC 13062.</title>
        <authorList>
            <person name="Komaki H."/>
            <person name="Tamura T."/>
        </authorList>
    </citation>
    <scope>NUCLEOTIDE SEQUENCE [LARGE SCALE GENOMIC DNA]</scope>
    <source>
        <strain evidence="3 4">NBRC 13062</strain>
    </source>
</reference>
<dbReference type="Pfam" id="PF06983">
    <property type="entry name" value="3-dmu-9_3-mt"/>
    <property type="match status" value="1"/>
</dbReference>
<accession>A0A7J0CV65</accession>
<sequence>MSPGARAGLPSTGPARPTTATKPMTSGPAGPDAGRPEEETTTMQKITPCLWYDGTAKEAAEHYVAIFGGDSRILDVSYYGEAAPGETGSVLTVTFSLAGQEYMGLNGGPQFPFTEAISLSVDCADQAEVDRLWAALSEGGEESQCGWLKDKYGVSWQIVPNELPRLLADPDPAKAERTMKAMLAMGKLDIQALRDA</sequence>
<feature type="region of interest" description="Disordered" evidence="1">
    <location>
        <begin position="1"/>
        <end position="42"/>
    </location>
</feature>
<keyword evidence="3" id="KW-0489">Methyltransferase</keyword>
<dbReference type="InterPro" id="IPR029068">
    <property type="entry name" value="Glyas_Bleomycin-R_OHBP_Dase"/>
</dbReference>
<dbReference type="AlphaFoldDB" id="A0A7J0CV65"/>
<dbReference type="GO" id="GO:0032259">
    <property type="term" value="P:methylation"/>
    <property type="evidence" value="ECO:0007669"/>
    <property type="project" value="UniProtKB-KW"/>
</dbReference>
<evidence type="ECO:0000256" key="1">
    <source>
        <dbReference type="SAM" id="MobiDB-lite"/>
    </source>
</evidence>